<dbReference type="EMBL" id="CP012029">
    <property type="protein sequence ID" value="ALO27456.1"/>
    <property type="molecule type" value="Genomic_DNA"/>
</dbReference>
<dbReference type="Proteomes" id="UP000058857">
    <property type="component" value="Chromosome 1"/>
</dbReference>
<organism evidence="1">
    <name type="scientific">Leptospira borgpetersenii serovar Ballum</name>
    <dbReference type="NCBI Taxonomy" id="280505"/>
    <lineage>
        <taxon>Bacteria</taxon>
        <taxon>Pseudomonadati</taxon>
        <taxon>Spirochaetota</taxon>
        <taxon>Spirochaetia</taxon>
        <taxon>Leptospirales</taxon>
        <taxon>Leptospiraceae</taxon>
        <taxon>Leptospira</taxon>
    </lineage>
</organism>
<accession>A0A0E3B5Y2</accession>
<dbReference type="PATRIC" id="fig|280505.15.peg.3177"/>
<dbReference type="RefSeq" id="WP_002743797.1">
    <property type="nucleotide sequence ID" value="NZ_CP012029.1"/>
</dbReference>
<reference evidence="1 2" key="1">
    <citation type="journal article" date="2015" name="PLoS Negl. Trop. Dis.">
        <title>Distribution of Plasmids in Distinct Leptospira Pathogenic Species.</title>
        <authorList>
            <person name="Wang Y."/>
            <person name="Zhuang X."/>
            <person name="Zhong Y."/>
            <person name="Zhang C."/>
            <person name="Zhang Y."/>
            <person name="Zeng L."/>
            <person name="Zhu Y."/>
            <person name="He P."/>
            <person name="Dong K."/>
            <person name="Pal U."/>
            <person name="Guo X."/>
            <person name="Qin J."/>
        </authorList>
    </citation>
    <scope>NUCLEOTIDE SEQUENCE [LARGE SCALE GENOMIC DNA]</scope>
    <source>
        <strain evidence="1 2">56604</strain>
    </source>
</reference>
<protein>
    <submittedName>
        <fullName evidence="1">Uncharacterized protein</fullName>
    </submittedName>
</protein>
<name>A0A0E3B5Y2_LEPBO</name>
<dbReference type="AlphaFoldDB" id="A0A0E3B5Y2"/>
<evidence type="ECO:0000313" key="1">
    <source>
        <dbReference type="EMBL" id="ALO27456.1"/>
    </source>
</evidence>
<proteinExistence type="predicted"/>
<gene>
    <name evidence="1" type="ORF">LBBP_03256</name>
</gene>
<evidence type="ECO:0000313" key="2">
    <source>
        <dbReference type="Proteomes" id="UP000058857"/>
    </source>
</evidence>
<sequence>MNKTRHAKVIHKVAELEMLYKWQSLKSLSRGFYSKVLRNILGFGILDEDKVSFVCSISYRYGFGDIITYMEEANNFQYGSFLKRFVFDKGGLRFSCMSKCQRCKKREMLKFMRIVFDLKNRSEELDLKISGTSLVF</sequence>